<feature type="region of interest" description="Disordered" evidence="2">
    <location>
        <begin position="85"/>
        <end position="118"/>
    </location>
</feature>
<reference evidence="3 4" key="1">
    <citation type="submission" date="2023-01" db="EMBL/GenBank/DDBJ databases">
        <authorList>
            <person name="Whitehead M."/>
        </authorList>
    </citation>
    <scope>NUCLEOTIDE SEQUENCE [LARGE SCALE GENOMIC DNA]</scope>
</reference>
<dbReference type="Proteomes" id="UP001160148">
    <property type="component" value="Unassembled WGS sequence"/>
</dbReference>
<keyword evidence="4" id="KW-1185">Reference proteome</keyword>
<evidence type="ECO:0000256" key="2">
    <source>
        <dbReference type="SAM" id="MobiDB-lite"/>
    </source>
</evidence>
<evidence type="ECO:0000256" key="1">
    <source>
        <dbReference type="SAM" id="Coils"/>
    </source>
</evidence>
<feature type="coiled-coil region" evidence="1">
    <location>
        <begin position="136"/>
        <end position="190"/>
    </location>
</feature>
<feature type="compositionally biased region" description="Basic and acidic residues" evidence="2">
    <location>
        <begin position="96"/>
        <end position="118"/>
    </location>
</feature>
<protein>
    <submittedName>
        <fullName evidence="3">Uncharacterized protein</fullName>
    </submittedName>
</protein>
<organism evidence="3 4">
    <name type="scientific">Macrosiphum euphorbiae</name>
    <name type="common">potato aphid</name>
    <dbReference type="NCBI Taxonomy" id="13131"/>
    <lineage>
        <taxon>Eukaryota</taxon>
        <taxon>Metazoa</taxon>
        <taxon>Ecdysozoa</taxon>
        <taxon>Arthropoda</taxon>
        <taxon>Hexapoda</taxon>
        <taxon>Insecta</taxon>
        <taxon>Pterygota</taxon>
        <taxon>Neoptera</taxon>
        <taxon>Paraneoptera</taxon>
        <taxon>Hemiptera</taxon>
        <taxon>Sternorrhyncha</taxon>
        <taxon>Aphidomorpha</taxon>
        <taxon>Aphidoidea</taxon>
        <taxon>Aphididae</taxon>
        <taxon>Macrosiphini</taxon>
        <taxon>Macrosiphum</taxon>
    </lineage>
</organism>
<sequence>MTEVTSRTVGFRTSADGDRKALSVRRYEAKPPENLELVDPDNLIATTKEEEWVTKKKVELTTKKQIETRVKRQVVLEDGKIVEDSGPIVTTNTTEDTEKQEHQQTEHRQLGDEGDGENTKEVVVRISSLEGNPSLLKEVREKKIKSREEKEELVETEDVVHLGNISDKAYQEAIQSKRDIREALEEANHKLVHVNSTGPRVVHQSTKNKKVTDTEDTRHTREVQKDGKIVTETSKTTEHEEVNGVDEPDSVPLPPSALQESLA</sequence>
<feature type="compositionally biased region" description="Basic and acidic residues" evidence="2">
    <location>
        <begin position="210"/>
        <end position="242"/>
    </location>
</feature>
<comment type="caution">
    <text evidence="3">The sequence shown here is derived from an EMBL/GenBank/DDBJ whole genome shotgun (WGS) entry which is preliminary data.</text>
</comment>
<accession>A0AAV0W066</accession>
<proteinExistence type="predicted"/>
<feature type="region of interest" description="Disordered" evidence="2">
    <location>
        <begin position="191"/>
        <end position="263"/>
    </location>
</feature>
<name>A0AAV0W066_9HEMI</name>
<gene>
    <name evidence="3" type="ORF">MEUPH1_LOCUS5262</name>
</gene>
<keyword evidence="1" id="KW-0175">Coiled coil</keyword>
<dbReference type="AlphaFoldDB" id="A0AAV0W066"/>
<evidence type="ECO:0000313" key="3">
    <source>
        <dbReference type="EMBL" id="CAI6348602.1"/>
    </source>
</evidence>
<evidence type="ECO:0000313" key="4">
    <source>
        <dbReference type="Proteomes" id="UP001160148"/>
    </source>
</evidence>
<dbReference type="EMBL" id="CARXXK010000001">
    <property type="protein sequence ID" value="CAI6348602.1"/>
    <property type="molecule type" value="Genomic_DNA"/>
</dbReference>